<protein>
    <submittedName>
        <fullName evidence="1">Uncharacterized protein</fullName>
    </submittedName>
</protein>
<reference evidence="1" key="1">
    <citation type="submission" date="2018-02" db="EMBL/GenBank/DDBJ databases">
        <title>Rhizophora mucronata_Transcriptome.</title>
        <authorList>
            <person name="Meera S.P."/>
            <person name="Sreeshan A."/>
            <person name="Augustine A."/>
        </authorList>
    </citation>
    <scope>NUCLEOTIDE SEQUENCE</scope>
    <source>
        <tissue evidence="1">Leaf</tissue>
    </source>
</reference>
<proteinExistence type="predicted"/>
<dbReference type="EMBL" id="GGEC01032172">
    <property type="protein sequence ID" value="MBX12656.1"/>
    <property type="molecule type" value="Transcribed_RNA"/>
</dbReference>
<name>A0A2P2L3Y6_RHIMU</name>
<organism evidence="1">
    <name type="scientific">Rhizophora mucronata</name>
    <name type="common">Asiatic mangrove</name>
    <dbReference type="NCBI Taxonomy" id="61149"/>
    <lineage>
        <taxon>Eukaryota</taxon>
        <taxon>Viridiplantae</taxon>
        <taxon>Streptophyta</taxon>
        <taxon>Embryophyta</taxon>
        <taxon>Tracheophyta</taxon>
        <taxon>Spermatophyta</taxon>
        <taxon>Magnoliopsida</taxon>
        <taxon>eudicotyledons</taxon>
        <taxon>Gunneridae</taxon>
        <taxon>Pentapetalae</taxon>
        <taxon>rosids</taxon>
        <taxon>fabids</taxon>
        <taxon>Malpighiales</taxon>
        <taxon>Rhizophoraceae</taxon>
        <taxon>Rhizophora</taxon>
    </lineage>
</organism>
<accession>A0A2P2L3Y6</accession>
<evidence type="ECO:0000313" key="1">
    <source>
        <dbReference type="EMBL" id="MBX12656.1"/>
    </source>
</evidence>
<dbReference type="AlphaFoldDB" id="A0A2P2L3Y6"/>
<sequence>MYNRSPSATAQPIRTKWYALGPSSHKKCWPT</sequence>